<proteinExistence type="predicted"/>
<evidence type="ECO:0000313" key="2">
    <source>
        <dbReference type="Proteomes" id="UP001162992"/>
    </source>
</evidence>
<dbReference type="EMBL" id="CM055099">
    <property type="protein sequence ID" value="KAJ7546299.1"/>
    <property type="molecule type" value="Genomic_DNA"/>
</dbReference>
<organism evidence="1 2">
    <name type="scientific">Diphasiastrum complanatum</name>
    <name type="common">Issler's clubmoss</name>
    <name type="synonym">Lycopodium complanatum</name>
    <dbReference type="NCBI Taxonomy" id="34168"/>
    <lineage>
        <taxon>Eukaryota</taxon>
        <taxon>Viridiplantae</taxon>
        <taxon>Streptophyta</taxon>
        <taxon>Embryophyta</taxon>
        <taxon>Tracheophyta</taxon>
        <taxon>Lycopodiopsida</taxon>
        <taxon>Lycopodiales</taxon>
        <taxon>Lycopodiaceae</taxon>
        <taxon>Lycopodioideae</taxon>
        <taxon>Diphasiastrum</taxon>
    </lineage>
</organism>
<evidence type="ECO:0000313" key="1">
    <source>
        <dbReference type="EMBL" id="KAJ7546299.1"/>
    </source>
</evidence>
<sequence length="180" mass="20743">MKVAPLHIHPCFFPEITLVNFREDCIELLVDNAQIHNSYLLGTIVVAIIGVKAVNENCHSIIVADKFNQFDQGKVSIKNKQLISKFQYSTSIVFFQKVLYVLYFLKLDLIFRRYYFGMTLTSYTMKFLKTIFAGVLVGEFFDKLVLVRAEQIKQHPVPILGLSHTCRVHDSCMVVVDRFS</sequence>
<dbReference type="Proteomes" id="UP001162992">
    <property type="component" value="Chromosome 8"/>
</dbReference>
<accession>A0ACC2CWA2</accession>
<gene>
    <name evidence="1" type="ORF">O6H91_08G034300</name>
</gene>
<name>A0ACC2CWA2_DIPCM</name>
<comment type="caution">
    <text evidence="1">The sequence shown here is derived from an EMBL/GenBank/DDBJ whole genome shotgun (WGS) entry which is preliminary data.</text>
</comment>
<reference evidence="2" key="1">
    <citation type="journal article" date="2024" name="Proc. Natl. Acad. Sci. U.S.A.">
        <title>Extraordinary preservation of gene collinearity over three hundred million years revealed in homosporous lycophytes.</title>
        <authorList>
            <person name="Li C."/>
            <person name="Wickell D."/>
            <person name="Kuo L.Y."/>
            <person name="Chen X."/>
            <person name="Nie B."/>
            <person name="Liao X."/>
            <person name="Peng D."/>
            <person name="Ji J."/>
            <person name="Jenkins J."/>
            <person name="Williams M."/>
            <person name="Shu S."/>
            <person name="Plott C."/>
            <person name="Barry K."/>
            <person name="Rajasekar S."/>
            <person name="Grimwood J."/>
            <person name="Han X."/>
            <person name="Sun S."/>
            <person name="Hou Z."/>
            <person name="He W."/>
            <person name="Dai G."/>
            <person name="Sun C."/>
            <person name="Schmutz J."/>
            <person name="Leebens-Mack J.H."/>
            <person name="Li F.W."/>
            <person name="Wang L."/>
        </authorList>
    </citation>
    <scope>NUCLEOTIDE SEQUENCE [LARGE SCALE GENOMIC DNA]</scope>
    <source>
        <strain evidence="2">cv. PW_Plant_1</strain>
    </source>
</reference>
<protein>
    <submittedName>
        <fullName evidence="1">Uncharacterized protein</fullName>
    </submittedName>
</protein>
<keyword evidence="2" id="KW-1185">Reference proteome</keyword>